<dbReference type="EMBL" id="VSSQ01012947">
    <property type="protein sequence ID" value="MPM50386.1"/>
    <property type="molecule type" value="Genomic_DNA"/>
</dbReference>
<reference evidence="1" key="1">
    <citation type="submission" date="2019-08" db="EMBL/GenBank/DDBJ databases">
        <authorList>
            <person name="Kucharzyk K."/>
            <person name="Murdoch R.W."/>
            <person name="Higgins S."/>
            <person name="Loffler F."/>
        </authorList>
    </citation>
    <scope>NUCLEOTIDE SEQUENCE</scope>
</reference>
<dbReference type="Gene3D" id="3.40.1490.10">
    <property type="entry name" value="Bit1"/>
    <property type="match status" value="1"/>
</dbReference>
<evidence type="ECO:0008006" key="2">
    <source>
        <dbReference type="Google" id="ProtNLM"/>
    </source>
</evidence>
<name>A0A645ABS7_9ZZZZ</name>
<dbReference type="InterPro" id="IPR023476">
    <property type="entry name" value="Pep_tRNA_hydro_II_dom_sf"/>
</dbReference>
<comment type="caution">
    <text evidence="1">The sequence shown here is derived from an EMBL/GenBank/DDBJ whole genome shotgun (WGS) entry which is preliminary data.</text>
</comment>
<dbReference type="SUPFAM" id="SSF102462">
    <property type="entry name" value="Peptidyl-tRNA hydrolase II"/>
    <property type="match status" value="1"/>
</dbReference>
<gene>
    <name evidence="1" type="ORF">SDC9_97125</name>
</gene>
<protein>
    <recommendedName>
        <fullName evidence="2">DUF2000 domain-containing protein</fullName>
    </recommendedName>
</protein>
<accession>A0A645ABS7</accession>
<dbReference type="AlphaFoldDB" id="A0A645ABS7"/>
<dbReference type="Pfam" id="PF09391">
    <property type="entry name" value="DUF2000"/>
    <property type="match status" value="1"/>
</dbReference>
<proteinExistence type="predicted"/>
<organism evidence="1">
    <name type="scientific">bioreactor metagenome</name>
    <dbReference type="NCBI Taxonomy" id="1076179"/>
    <lineage>
        <taxon>unclassified sequences</taxon>
        <taxon>metagenomes</taxon>
        <taxon>ecological metagenomes</taxon>
    </lineage>
</organism>
<evidence type="ECO:0000313" key="1">
    <source>
        <dbReference type="EMBL" id="MPM50386.1"/>
    </source>
</evidence>
<sequence length="140" mass="15271">MNPEIEKSVLVVDEELPIGLIANTAAILGMTLGKRMPELVGSDVTDADKQTHLGIIEIPLPILKASAQKVCELRNQLYSPDFADLTVVDFSDLAQSCKEYDDYIQKIGNTNADALSYWGIAIVGNKKKVNKLTGSLPLLR</sequence>
<dbReference type="InterPro" id="IPR017021">
    <property type="entry name" value="UCP033763"/>
</dbReference>
<dbReference type="PIRSF" id="PIRSF033736">
    <property type="entry name" value="UCP033763"/>
    <property type="match status" value="1"/>
</dbReference>
<dbReference type="InterPro" id="IPR018988">
    <property type="entry name" value="DUF2000"/>
</dbReference>